<feature type="transmembrane region" description="Helical" evidence="5">
    <location>
        <begin position="127"/>
        <end position="150"/>
    </location>
</feature>
<feature type="transmembrane region" description="Helical" evidence="5">
    <location>
        <begin position="12"/>
        <end position="30"/>
    </location>
</feature>
<accession>A0A840QR52</accession>
<dbReference type="Proteomes" id="UP000551878">
    <property type="component" value="Unassembled WGS sequence"/>
</dbReference>
<dbReference type="GO" id="GO:0016020">
    <property type="term" value="C:membrane"/>
    <property type="evidence" value="ECO:0007669"/>
    <property type="project" value="UniProtKB-SubCell"/>
</dbReference>
<feature type="transmembrane region" description="Helical" evidence="5">
    <location>
        <begin position="98"/>
        <end position="120"/>
    </location>
</feature>
<keyword evidence="7" id="KW-1185">Reference proteome</keyword>
<dbReference type="InterPro" id="IPR038770">
    <property type="entry name" value="Na+/solute_symporter_sf"/>
</dbReference>
<comment type="subcellular location">
    <subcellularLocation>
        <location evidence="1">Membrane</location>
        <topology evidence="1">Multi-pass membrane protein</topology>
    </subcellularLocation>
</comment>
<name>A0A840QR52_9BACI</name>
<keyword evidence="3 5" id="KW-1133">Transmembrane helix</keyword>
<gene>
    <name evidence="6" type="ORF">HNQ41_001991</name>
</gene>
<dbReference type="Pfam" id="PF01758">
    <property type="entry name" value="SBF"/>
    <property type="match status" value="1"/>
</dbReference>
<feature type="transmembrane region" description="Helical" evidence="5">
    <location>
        <begin position="225"/>
        <end position="247"/>
    </location>
</feature>
<dbReference type="PANTHER" id="PTHR10361">
    <property type="entry name" value="SODIUM-BILE ACID COTRANSPORTER"/>
    <property type="match status" value="1"/>
</dbReference>
<feature type="transmembrane region" description="Helical" evidence="5">
    <location>
        <begin position="162"/>
        <end position="181"/>
    </location>
</feature>
<feature type="transmembrane region" description="Helical" evidence="5">
    <location>
        <begin position="36"/>
        <end position="58"/>
    </location>
</feature>
<comment type="caution">
    <text evidence="6">The sequence shown here is derived from an EMBL/GenBank/DDBJ whole genome shotgun (WGS) entry which is preliminary data.</text>
</comment>
<evidence type="ECO:0000313" key="6">
    <source>
        <dbReference type="EMBL" id="MBB5173801.1"/>
    </source>
</evidence>
<evidence type="ECO:0000256" key="3">
    <source>
        <dbReference type="ARBA" id="ARBA00022989"/>
    </source>
</evidence>
<evidence type="ECO:0000313" key="7">
    <source>
        <dbReference type="Proteomes" id="UP000551878"/>
    </source>
</evidence>
<keyword evidence="4 5" id="KW-0472">Membrane</keyword>
<sequence>MQALEKVSQVFSKYFALIVILVSFVAFAAPEGFTWIGAYITLLLGIIMFGMGTTMKLSDFSVVAKKPVPVIIGLLAQFLIMPLAAFVIAYAMGLPPELAAGLVLVGACPGGTASNVMVYLSRGDVPVSVAMTSVSTMLAPILTPLIVLLLAGQWLPVGVGDMFMSIVQVIIIPIALGIIVSRFFPKAVEKGKSALPLVSVLAIMLIVAAVVALNADNLATTGVAVFTAVILHNAFGLGLGYLTAKFAGLDETKRRAISMEVGMQNSGLGAALAAAHFAPLAALPSAVFSVWHNISGPILVSIWNRGGGEGTSASENESSSKVPVEN</sequence>
<evidence type="ECO:0000256" key="2">
    <source>
        <dbReference type="ARBA" id="ARBA00022692"/>
    </source>
</evidence>
<proteinExistence type="predicted"/>
<feature type="transmembrane region" description="Helical" evidence="5">
    <location>
        <begin position="193"/>
        <end position="213"/>
    </location>
</feature>
<feature type="transmembrane region" description="Helical" evidence="5">
    <location>
        <begin position="268"/>
        <end position="291"/>
    </location>
</feature>
<feature type="transmembrane region" description="Helical" evidence="5">
    <location>
        <begin position="70"/>
        <end position="92"/>
    </location>
</feature>
<dbReference type="EMBL" id="JACHHB010000008">
    <property type="protein sequence ID" value="MBB5173801.1"/>
    <property type="molecule type" value="Genomic_DNA"/>
</dbReference>
<evidence type="ECO:0000256" key="5">
    <source>
        <dbReference type="SAM" id="Phobius"/>
    </source>
</evidence>
<dbReference type="AlphaFoldDB" id="A0A840QR52"/>
<dbReference type="Gene3D" id="1.20.1530.20">
    <property type="match status" value="1"/>
</dbReference>
<organism evidence="6 7">
    <name type="scientific">Texcoconibacillus texcoconensis</name>
    <dbReference type="NCBI Taxonomy" id="1095777"/>
    <lineage>
        <taxon>Bacteria</taxon>
        <taxon>Bacillati</taxon>
        <taxon>Bacillota</taxon>
        <taxon>Bacilli</taxon>
        <taxon>Bacillales</taxon>
        <taxon>Bacillaceae</taxon>
        <taxon>Texcoconibacillus</taxon>
    </lineage>
</organism>
<protein>
    <submittedName>
        <fullName evidence="6">BASS family bile acid:Na+ symporter</fullName>
    </submittedName>
</protein>
<reference evidence="6 7" key="1">
    <citation type="submission" date="2020-08" db="EMBL/GenBank/DDBJ databases">
        <title>Genomic Encyclopedia of Type Strains, Phase IV (KMG-IV): sequencing the most valuable type-strain genomes for metagenomic binning, comparative biology and taxonomic classification.</title>
        <authorList>
            <person name="Goeker M."/>
        </authorList>
    </citation>
    <scope>NUCLEOTIDE SEQUENCE [LARGE SCALE GENOMIC DNA]</scope>
    <source>
        <strain evidence="6 7">DSM 24696</strain>
    </source>
</reference>
<dbReference type="PANTHER" id="PTHR10361:SF28">
    <property type="entry name" value="P3 PROTEIN-RELATED"/>
    <property type="match status" value="1"/>
</dbReference>
<dbReference type="RefSeq" id="WP_184664240.1">
    <property type="nucleotide sequence ID" value="NZ_JACHHB010000008.1"/>
</dbReference>
<evidence type="ECO:0000256" key="1">
    <source>
        <dbReference type="ARBA" id="ARBA00004141"/>
    </source>
</evidence>
<dbReference type="InterPro" id="IPR002657">
    <property type="entry name" value="BilAc:Na_symport/Acr3"/>
</dbReference>
<dbReference type="InterPro" id="IPR004710">
    <property type="entry name" value="Bilac:Na_transpt"/>
</dbReference>
<keyword evidence="2 5" id="KW-0812">Transmembrane</keyword>
<evidence type="ECO:0000256" key="4">
    <source>
        <dbReference type="ARBA" id="ARBA00023136"/>
    </source>
</evidence>